<reference evidence="1 2" key="1">
    <citation type="submission" date="2018-05" db="EMBL/GenBank/DDBJ databases">
        <title>Draft genome sequence of Streptococcus panodentis CCUG 70867T.</title>
        <authorList>
            <person name="Salva-Serra F."/>
            <person name="Mendez V."/>
            <person name="Jaen-Luchoro D."/>
            <person name="Gonzales-Siles L."/>
            <person name="Karlsson R."/>
            <person name="Engstrom-Jakobsson H."/>
            <person name="Busquets A."/>
            <person name="Gomila M."/>
            <person name="Pineiro-Iglesias B."/>
            <person name="Bennasar-Figueras A."/>
            <person name="Seeger M."/>
            <person name="Moore E."/>
        </authorList>
    </citation>
    <scope>NUCLEOTIDE SEQUENCE [LARGE SCALE GENOMIC DNA]</scope>
    <source>
        <strain evidence="1 2">CCUG 70867</strain>
    </source>
</reference>
<organism evidence="1 2">
    <name type="scientific">Streptococcus panodentis</name>
    <dbReference type="NCBI Taxonomy" id="1581472"/>
    <lineage>
        <taxon>Bacteria</taxon>
        <taxon>Bacillati</taxon>
        <taxon>Bacillota</taxon>
        <taxon>Bacilli</taxon>
        <taxon>Lactobacillales</taxon>
        <taxon>Streptococcaceae</taxon>
        <taxon>Streptococcus</taxon>
    </lineage>
</organism>
<sequence length="60" mass="7064">MTCSFNICAKAIENYLKIKIFFKKTCKMLSYLIKFDCQSIFQGGVEFGFPISKRLFNFDF</sequence>
<name>A0ABS5AXR6_9STRE</name>
<evidence type="ECO:0000313" key="1">
    <source>
        <dbReference type="EMBL" id="MBP2621373.1"/>
    </source>
</evidence>
<proteinExistence type="predicted"/>
<keyword evidence="2" id="KW-1185">Reference proteome</keyword>
<protein>
    <submittedName>
        <fullName evidence="1">Uncharacterized protein</fullName>
    </submittedName>
</protein>
<accession>A0ABS5AXR6</accession>
<comment type="caution">
    <text evidence="1">The sequence shown here is derived from an EMBL/GenBank/DDBJ whole genome shotgun (WGS) entry which is preliminary data.</text>
</comment>
<gene>
    <name evidence="1" type="ORF">DHL47_08590</name>
</gene>
<dbReference type="EMBL" id="QFAY01000017">
    <property type="protein sequence ID" value="MBP2621373.1"/>
    <property type="molecule type" value="Genomic_DNA"/>
</dbReference>
<dbReference type="Proteomes" id="UP001519349">
    <property type="component" value="Unassembled WGS sequence"/>
</dbReference>
<evidence type="ECO:0000313" key="2">
    <source>
        <dbReference type="Proteomes" id="UP001519349"/>
    </source>
</evidence>